<evidence type="ECO:0000313" key="3">
    <source>
        <dbReference type="Proteomes" id="UP000036987"/>
    </source>
</evidence>
<accession>A0A0K9P528</accession>
<dbReference type="EMBL" id="LFYR01001173">
    <property type="protein sequence ID" value="KMZ64126.1"/>
    <property type="molecule type" value="Genomic_DNA"/>
</dbReference>
<dbReference type="Pfam" id="PF25055">
    <property type="entry name" value="DUF7792"/>
    <property type="match status" value="1"/>
</dbReference>
<gene>
    <name evidence="2" type="ORF">ZOSMA_37G00050</name>
</gene>
<dbReference type="InterPro" id="IPR016024">
    <property type="entry name" value="ARM-type_fold"/>
</dbReference>
<dbReference type="PANTHER" id="PTHR46168">
    <property type="entry name" value="ARMADILLO REPEAT ONLY 4"/>
    <property type="match status" value="1"/>
</dbReference>
<dbReference type="OrthoDB" id="7537227at2759"/>
<dbReference type="CDD" id="cd21037">
    <property type="entry name" value="MLKL_NTD"/>
    <property type="match status" value="1"/>
</dbReference>
<sequence>MAVDMVGKNLTRPIQLADQVAKFSEEAEISKQECNELKSKTEALATLLRQAARASDLYEKPTIRILQEIDQVLDKALSFVSKCRDRGLITRVFTIVPAATFKKLCAQLDNSIADVTWLLAVSKQSNGNNDDEDDFGLPPIVSNDPMVGFIWNLIAKLQLGNLAEKTEGVTSLESCANGNDRQKDIIVEEGGVPPLLKLLKEGGIDGQENAAKTLGLLGTDPKRVEVMVHAGVCSVFAKVLKEGSTKLQGLVAWAVSVIVEHDLKSQDIFAQNNSVRLLVGHLAHETLEEHRKYMVFTKPTTMIGVVNDALNSPQENKDGLGGNVSLVQAAVLKGKVSEDKNNKAYLKAMSARALWHLTKDNPTICKIITESKALLCLAVLLEKGTGDVQINSAMALMEIARVAEKDSELRCSAFKPSSPAAKSVVEKLLNVVEKGEYNDLLIPCINALGCLARAFRASEKRIITPLVNLLDDREDEVMAAASIALSKYACTENYLHHDHSRAIIDARGVKLLVQLALFGCEEVKVPSLVLLCYITLYVPESEVLVQEGVRSVLEGAAKQGLMMYDNAIQFLLDKARSRLELYQSRSQRN</sequence>
<organism evidence="2 3">
    <name type="scientific">Zostera marina</name>
    <name type="common">Eelgrass</name>
    <dbReference type="NCBI Taxonomy" id="29655"/>
    <lineage>
        <taxon>Eukaryota</taxon>
        <taxon>Viridiplantae</taxon>
        <taxon>Streptophyta</taxon>
        <taxon>Embryophyta</taxon>
        <taxon>Tracheophyta</taxon>
        <taxon>Spermatophyta</taxon>
        <taxon>Magnoliopsida</taxon>
        <taxon>Liliopsida</taxon>
        <taxon>Zosteraceae</taxon>
        <taxon>Zostera</taxon>
    </lineage>
</organism>
<dbReference type="SMART" id="SM00185">
    <property type="entry name" value="ARM"/>
    <property type="match status" value="4"/>
</dbReference>
<dbReference type="InterPro" id="IPR059179">
    <property type="entry name" value="MLKL-like_MCAfunc"/>
</dbReference>
<dbReference type="InterPro" id="IPR036537">
    <property type="entry name" value="Adaptor_Cbl_N_dom_sf"/>
</dbReference>
<dbReference type="InterPro" id="IPR011989">
    <property type="entry name" value="ARM-like"/>
</dbReference>
<protein>
    <submittedName>
        <fullName evidence="2">Armadillo repeat only 2 protein</fullName>
    </submittedName>
</protein>
<reference evidence="3" key="1">
    <citation type="journal article" date="2016" name="Nature">
        <title>The genome of the seagrass Zostera marina reveals angiosperm adaptation to the sea.</title>
        <authorList>
            <person name="Olsen J.L."/>
            <person name="Rouze P."/>
            <person name="Verhelst B."/>
            <person name="Lin Y.-C."/>
            <person name="Bayer T."/>
            <person name="Collen J."/>
            <person name="Dattolo E."/>
            <person name="De Paoli E."/>
            <person name="Dittami S."/>
            <person name="Maumus F."/>
            <person name="Michel G."/>
            <person name="Kersting A."/>
            <person name="Lauritano C."/>
            <person name="Lohaus R."/>
            <person name="Toepel M."/>
            <person name="Tonon T."/>
            <person name="Vanneste K."/>
            <person name="Amirebrahimi M."/>
            <person name="Brakel J."/>
            <person name="Bostroem C."/>
            <person name="Chovatia M."/>
            <person name="Grimwood J."/>
            <person name="Jenkins J.W."/>
            <person name="Jueterbock A."/>
            <person name="Mraz A."/>
            <person name="Stam W.T."/>
            <person name="Tice H."/>
            <person name="Bornberg-Bauer E."/>
            <person name="Green P.J."/>
            <person name="Pearson G.A."/>
            <person name="Procaccini G."/>
            <person name="Duarte C.M."/>
            <person name="Schmutz J."/>
            <person name="Reusch T.B.H."/>
            <person name="Van de Peer Y."/>
        </authorList>
    </citation>
    <scope>NUCLEOTIDE SEQUENCE [LARGE SCALE GENOMIC DNA]</scope>
    <source>
        <strain evidence="3">cv. Finnish</strain>
    </source>
</reference>
<evidence type="ECO:0000259" key="1">
    <source>
        <dbReference type="Pfam" id="PF25055"/>
    </source>
</evidence>
<dbReference type="Proteomes" id="UP000036987">
    <property type="component" value="Unassembled WGS sequence"/>
</dbReference>
<dbReference type="AlphaFoldDB" id="A0A0K9P528"/>
<keyword evidence="3" id="KW-1185">Reference proteome</keyword>
<dbReference type="Gene3D" id="1.25.10.10">
    <property type="entry name" value="Leucine-rich Repeat Variant"/>
    <property type="match status" value="2"/>
</dbReference>
<comment type="caution">
    <text evidence="2">The sequence shown here is derived from an EMBL/GenBank/DDBJ whole genome shotgun (WGS) entry which is preliminary data.</text>
</comment>
<dbReference type="InterPro" id="IPR056694">
    <property type="entry name" value="DUF7792"/>
</dbReference>
<dbReference type="InterPro" id="IPR000225">
    <property type="entry name" value="Armadillo"/>
</dbReference>
<dbReference type="GO" id="GO:0007166">
    <property type="term" value="P:cell surface receptor signaling pathway"/>
    <property type="evidence" value="ECO:0007669"/>
    <property type="project" value="InterPro"/>
</dbReference>
<name>A0A0K9P528_ZOSMR</name>
<dbReference type="Pfam" id="PF00514">
    <property type="entry name" value="Arm"/>
    <property type="match status" value="1"/>
</dbReference>
<evidence type="ECO:0000313" key="2">
    <source>
        <dbReference type="EMBL" id="KMZ64126.1"/>
    </source>
</evidence>
<dbReference type="Gene3D" id="1.20.930.20">
    <property type="entry name" value="Adaptor protein Cbl, N-terminal domain"/>
    <property type="match status" value="1"/>
</dbReference>
<dbReference type="OMA" id="PCINALG"/>
<dbReference type="SUPFAM" id="SSF48371">
    <property type="entry name" value="ARM repeat"/>
    <property type="match status" value="1"/>
</dbReference>
<feature type="domain" description="DUF7792" evidence="1">
    <location>
        <begin position="9"/>
        <end position="122"/>
    </location>
</feature>
<dbReference type="PANTHER" id="PTHR46168:SF9">
    <property type="entry name" value="ARMADILLO REPEAT ONLY 2"/>
    <property type="match status" value="1"/>
</dbReference>
<proteinExistence type="predicted"/>